<protein>
    <submittedName>
        <fullName evidence="1">Uncharacterized protein</fullName>
    </submittedName>
</protein>
<evidence type="ECO:0000313" key="2">
    <source>
        <dbReference type="Proteomes" id="UP000186922"/>
    </source>
</evidence>
<evidence type="ECO:0000313" key="1">
    <source>
        <dbReference type="EMBL" id="GAV03715.1"/>
    </source>
</evidence>
<comment type="caution">
    <text evidence="1">The sequence shown here is derived from an EMBL/GenBank/DDBJ whole genome shotgun (WGS) entry which is preliminary data.</text>
</comment>
<reference evidence="1 2" key="1">
    <citation type="journal article" date="2016" name="Nat. Commun.">
        <title>Extremotolerant tardigrade genome and improved radiotolerance of human cultured cells by tardigrade-unique protein.</title>
        <authorList>
            <person name="Hashimoto T."/>
            <person name="Horikawa D.D."/>
            <person name="Saito Y."/>
            <person name="Kuwahara H."/>
            <person name="Kozuka-Hata H."/>
            <person name="Shin-I T."/>
            <person name="Minakuchi Y."/>
            <person name="Ohishi K."/>
            <person name="Motoyama A."/>
            <person name="Aizu T."/>
            <person name="Enomoto A."/>
            <person name="Kondo K."/>
            <person name="Tanaka S."/>
            <person name="Hara Y."/>
            <person name="Koshikawa S."/>
            <person name="Sagara H."/>
            <person name="Miura T."/>
            <person name="Yokobori S."/>
            <person name="Miyagawa K."/>
            <person name="Suzuki Y."/>
            <person name="Kubo T."/>
            <person name="Oyama M."/>
            <person name="Kohara Y."/>
            <person name="Fujiyama A."/>
            <person name="Arakawa K."/>
            <person name="Katayama T."/>
            <person name="Toyoda A."/>
            <person name="Kunieda T."/>
        </authorList>
    </citation>
    <scope>NUCLEOTIDE SEQUENCE [LARGE SCALE GENOMIC DNA]</scope>
    <source>
        <strain evidence="1 2">YOKOZUNA-1</strain>
    </source>
</reference>
<accession>A0A1D1VQ67</accession>
<organism evidence="1 2">
    <name type="scientific">Ramazzottius varieornatus</name>
    <name type="common">Water bear</name>
    <name type="synonym">Tardigrade</name>
    <dbReference type="NCBI Taxonomy" id="947166"/>
    <lineage>
        <taxon>Eukaryota</taxon>
        <taxon>Metazoa</taxon>
        <taxon>Ecdysozoa</taxon>
        <taxon>Tardigrada</taxon>
        <taxon>Eutardigrada</taxon>
        <taxon>Parachela</taxon>
        <taxon>Hypsibioidea</taxon>
        <taxon>Ramazzottiidae</taxon>
        <taxon>Ramazzottius</taxon>
    </lineage>
</organism>
<gene>
    <name evidence="1" type="primary">RvY_14104-1</name>
    <name evidence="1" type="synonym">RvY_14104.1</name>
    <name evidence="1" type="ORF">RvY_14104</name>
</gene>
<proteinExistence type="predicted"/>
<dbReference type="AlphaFoldDB" id="A0A1D1VQ67"/>
<keyword evidence="2" id="KW-1185">Reference proteome</keyword>
<dbReference type="Proteomes" id="UP000186922">
    <property type="component" value="Unassembled WGS sequence"/>
</dbReference>
<dbReference type="EMBL" id="BDGG01000010">
    <property type="protein sequence ID" value="GAV03715.1"/>
    <property type="molecule type" value="Genomic_DNA"/>
</dbReference>
<name>A0A1D1VQ67_RAMVA</name>
<sequence length="177" mass="19960">MSAEAVIVDFWGGSPNVGLLADWMERTGVTVRRQLQRTPPNFCSCGCIAVDVAAQLYTAWRLQLTQSELERATSTARTSQTKKLGNIKETNNTWLWTSEVRDLLRLRLMMTESAINANFYFKSYFDFVNGALFKQACLLVGTSRTLYFVLNTATSNERGEHWFVVAVNFTCPPPSVN</sequence>